<evidence type="ECO:0000256" key="6">
    <source>
        <dbReference type="ARBA" id="ARBA00022840"/>
    </source>
</evidence>
<evidence type="ECO:0000313" key="11">
    <source>
        <dbReference type="Proteomes" id="UP000179807"/>
    </source>
</evidence>
<keyword evidence="5 10" id="KW-0418">Kinase</keyword>
<dbReference type="Gene3D" id="1.10.510.10">
    <property type="entry name" value="Transferase(Phosphotransferase) domain 1"/>
    <property type="match status" value="1"/>
</dbReference>
<dbReference type="GO" id="GO:0005634">
    <property type="term" value="C:nucleus"/>
    <property type="evidence" value="ECO:0007669"/>
    <property type="project" value="TreeGrafter"/>
</dbReference>
<dbReference type="GO" id="GO:0004674">
    <property type="term" value="F:protein serine/threonine kinase activity"/>
    <property type="evidence" value="ECO:0007669"/>
    <property type="project" value="UniProtKB-KW"/>
</dbReference>
<dbReference type="AlphaFoldDB" id="A0A1J4JTT1"/>
<evidence type="ECO:0000256" key="4">
    <source>
        <dbReference type="ARBA" id="ARBA00022741"/>
    </source>
</evidence>
<evidence type="ECO:0000256" key="8">
    <source>
        <dbReference type="RuleBase" id="RU000304"/>
    </source>
</evidence>
<dbReference type="Proteomes" id="UP000179807">
    <property type="component" value="Unassembled WGS sequence"/>
</dbReference>
<comment type="caution">
    <text evidence="10">The sequence shown here is derived from an EMBL/GenBank/DDBJ whole genome shotgun (WGS) entry which is preliminary data.</text>
</comment>
<dbReference type="Pfam" id="PF00069">
    <property type="entry name" value="Pkinase"/>
    <property type="match status" value="1"/>
</dbReference>
<dbReference type="GeneID" id="94841986"/>
<keyword evidence="4 7" id="KW-0547">Nucleotide-binding</keyword>
<dbReference type="FunFam" id="1.10.510.10:FF:000624">
    <property type="entry name" value="Mitogen-activated protein kinase"/>
    <property type="match status" value="1"/>
</dbReference>
<dbReference type="InterPro" id="IPR050108">
    <property type="entry name" value="CDK"/>
</dbReference>
<dbReference type="PROSITE" id="PS00108">
    <property type="entry name" value="PROTEIN_KINASE_ST"/>
    <property type="match status" value="1"/>
</dbReference>
<sequence length="437" mass="50820">MLCLSSLMNNNIMISLILMSFKNKSSRIFIILDSLDFYRRIKFKNFIYKLLKSNVIIHSINLIRSTLKTTFLHNHLLGRRKIFEIHILKMNIREIKNINSDFQIISTIGNGSYGCVYKAWKNSTRQVVALKKMFKNSSLKMIMSEAEILDKLKSENIVSLEEIIKSNDLYYMVYSYSEFDLFALIKTLPASFFSPERVSYFFRQILKALAYIHSFNIVHGDLKPDNIIVSCDNIVKICDFGLSKQLNPQNKKDTKLIYLFYRPLELLLGYDKYGTEVDIWSAGCILYEIIMKKPLFFADSERDQISEIIEKCGEPDENIFPGLSKRKTSGKNKNISEFLKSKLPREFIERGIIDLFEKMLTIDPKKRISASAALKHPFLNIPVKSLPIITHEEIHQTLPMKSKSRCLRDKIDRYQERKVDVAKLRPTMIPLPPILAD</sequence>
<evidence type="ECO:0000256" key="2">
    <source>
        <dbReference type="ARBA" id="ARBA00022527"/>
    </source>
</evidence>
<dbReference type="PANTHER" id="PTHR24056">
    <property type="entry name" value="CELL DIVISION PROTEIN KINASE"/>
    <property type="match status" value="1"/>
</dbReference>
<dbReference type="VEuPathDB" id="TrichDB:TRFO_30317"/>
<dbReference type="OrthoDB" id="5979581at2759"/>
<dbReference type="Gene3D" id="3.30.200.20">
    <property type="entry name" value="Phosphorylase Kinase, domain 1"/>
    <property type="match status" value="1"/>
</dbReference>
<dbReference type="GO" id="GO:0005524">
    <property type="term" value="F:ATP binding"/>
    <property type="evidence" value="ECO:0007669"/>
    <property type="project" value="UniProtKB-UniRule"/>
</dbReference>
<evidence type="ECO:0000256" key="1">
    <source>
        <dbReference type="ARBA" id="ARBA00006485"/>
    </source>
</evidence>
<dbReference type="SUPFAM" id="SSF56112">
    <property type="entry name" value="Protein kinase-like (PK-like)"/>
    <property type="match status" value="1"/>
</dbReference>
<organism evidence="10 11">
    <name type="scientific">Tritrichomonas foetus</name>
    <dbReference type="NCBI Taxonomy" id="1144522"/>
    <lineage>
        <taxon>Eukaryota</taxon>
        <taxon>Metamonada</taxon>
        <taxon>Parabasalia</taxon>
        <taxon>Tritrichomonadida</taxon>
        <taxon>Tritrichomonadidae</taxon>
        <taxon>Tritrichomonas</taxon>
    </lineage>
</organism>
<feature type="domain" description="Protein kinase" evidence="9">
    <location>
        <begin position="102"/>
        <end position="379"/>
    </location>
</feature>
<keyword evidence="11" id="KW-1185">Reference proteome</keyword>
<proteinExistence type="inferred from homology"/>
<keyword evidence="3" id="KW-0808">Transferase</keyword>
<dbReference type="PROSITE" id="PS50011">
    <property type="entry name" value="PROTEIN_KINASE_DOM"/>
    <property type="match status" value="1"/>
</dbReference>
<dbReference type="PROSITE" id="PS00107">
    <property type="entry name" value="PROTEIN_KINASE_ATP"/>
    <property type="match status" value="1"/>
</dbReference>
<gene>
    <name evidence="10" type="ORF">TRFO_30317</name>
</gene>
<dbReference type="EMBL" id="MLAK01000863">
    <property type="protein sequence ID" value="OHT02527.1"/>
    <property type="molecule type" value="Genomic_DNA"/>
</dbReference>
<keyword evidence="2 8" id="KW-0723">Serine/threonine-protein kinase</keyword>
<evidence type="ECO:0000313" key="10">
    <source>
        <dbReference type="EMBL" id="OHT02527.1"/>
    </source>
</evidence>
<comment type="similarity">
    <text evidence="1">Belongs to the protein kinase superfamily. CMGC Ser/Thr protein kinase family. CDC2/CDKX subfamily.</text>
</comment>
<dbReference type="InterPro" id="IPR008271">
    <property type="entry name" value="Ser/Thr_kinase_AS"/>
</dbReference>
<evidence type="ECO:0000256" key="7">
    <source>
        <dbReference type="PROSITE-ProRule" id="PRU10141"/>
    </source>
</evidence>
<protein>
    <submittedName>
        <fullName evidence="10">CMGC family protein kinase</fullName>
    </submittedName>
</protein>
<reference evidence="10" key="1">
    <citation type="submission" date="2016-10" db="EMBL/GenBank/DDBJ databases">
        <authorList>
            <person name="Benchimol M."/>
            <person name="Almeida L.G."/>
            <person name="Vasconcelos A.T."/>
            <person name="Perreira-Neves A."/>
            <person name="Rosa I.A."/>
            <person name="Tasca T."/>
            <person name="Bogo M.R."/>
            <person name="de Souza W."/>
        </authorList>
    </citation>
    <scope>NUCLEOTIDE SEQUENCE [LARGE SCALE GENOMIC DNA]</scope>
    <source>
        <strain evidence="10">K</strain>
    </source>
</reference>
<accession>A0A1J4JTT1</accession>
<name>A0A1J4JTT1_9EUKA</name>
<feature type="binding site" evidence="7">
    <location>
        <position position="131"/>
    </location>
    <ligand>
        <name>ATP</name>
        <dbReference type="ChEBI" id="CHEBI:30616"/>
    </ligand>
</feature>
<evidence type="ECO:0000259" key="9">
    <source>
        <dbReference type="PROSITE" id="PS50011"/>
    </source>
</evidence>
<dbReference type="InterPro" id="IPR000719">
    <property type="entry name" value="Prot_kinase_dom"/>
</dbReference>
<dbReference type="SMART" id="SM00220">
    <property type="entry name" value="S_TKc"/>
    <property type="match status" value="1"/>
</dbReference>
<dbReference type="InterPro" id="IPR017441">
    <property type="entry name" value="Protein_kinase_ATP_BS"/>
</dbReference>
<evidence type="ECO:0000256" key="3">
    <source>
        <dbReference type="ARBA" id="ARBA00022679"/>
    </source>
</evidence>
<keyword evidence="6 7" id="KW-0067">ATP-binding</keyword>
<dbReference type="InterPro" id="IPR011009">
    <property type="entry name" value="Kinase-like_dom_sf"/>
</dbReference>
<evidence type="ECO:0000256" key="5">
    <source>
        <dbReference type="ARBA" id="ARBA00022777"/>
    </source>
</evidence>
<dbReference type="RefSeq" id="XP_068355663.1">
    <property type="nucleotide sequence ID" value="XM_068507282.1"/>
</dbReference>